<dbReference type="Proteomes" id="UP000242752">
    <property type="component" value="Unassembled WGS sequence"/>
</dbReference>
<sequence length="423" mass="48391">MNMTLHADVPIRVLPTDKFKTTTIAFKFMAPLDIDTMTERSLLSKMLVRATQKYPTDKAFNQHLSHLYGAYLNSNVSKFKDRHVITISLEIVNERYLPDDLQLIDEGIQLLKEVILNPLVNEGQFDETFLAQEKRLLQNKLIAIEDNKTQLSYLQLLKYMFGDQPYSYPAVGQLDQLADITPKTLFDTYQSMLHHDNCSVYVVGNVDEDATIQKLASTFNIQSFTYEPKHDTQAINPQQPVNEVVETEDIDQTKLNMGFRFPTQYGAENYPALIVFNMMFGADPSSVLFNEVREKKSLAYSIHSQIDGKNGYLFVLSGVSSDAYQDAKETIIDAFEQFKQGNFTDEKMALAKKIILSHRKELKDRPKQMIELMHNQILVDKPEPEASFIERIEAVTKADIQQLCQQAQLDTIYIMTKAVDDNA</sequence>
<dbReference type="InterPro" id="IPR050361">
    <property type="entry name" value="MPP/UQCRC_Complex"/>
</dbReference>
<proteinExistence type="predicted"/>
<dbReference type="InterPro" id="IPR007863">
    <property type="entry name" value="Peptidase_M16_C"/>
</dbReference>
<dbReference type="OrthoDB" id="9762085at2"/>
<dbReference type="GO" id="GO:0046872">
    <property type="term" value="F:metal ion binding"/>
    <property type="evidence" value="ECO:0007669"/>
    <property type="project" value="InterPro"/>
</dbReference>
<name>A0A2K3YP18_9STAP</name>
<reference evidence="2 3" key="1">
    <citation type="submission" date="2017-08" db="EMBL/GenBank/DDBJ databases">
        <title>Draft genome sequences of 64 type strains of genus Staph aureus.</title>
        <authorList>
            <person name="Cole K."/>
            <person name="Golubchik T."/>
            <person name="Russell J."/>
            <person name="Foster D."/>
            <person name="Llewelyn M."/>
            <person name="Wilson D."/>
            <person name="Crook D."/>
            <person name="Paul J."/>
        </authorList>
    </citation>
    <scope>NUCLEOTIDE SEQUENCE [LARGE SCALE GENOMIC DNA]</scope>
    <source>
        <strain evidence="2 3">DSM 21968</strain>
    </source>
</reference>
<gene>
    <name evidence="2" type="ORF">CD122_06960</name>
</gene>
<dbReference type="SUPFAM" id="SSF63411">
    <property type="entry name" value="LuxS/MPP-like metallohydrolase"/>
    <property type="match status" value="2"/>
</dbReference>
<evidence type="ECO:0000259" key="1">
    <source>
        <dbReference type="Pfam" id="PF05193"/>
    </source>
</evidence>
<keyword evidence="3" id="KW-1185">Reference proteome</keyword>
<dbReference type="PANTHER" id="PTHR11851:SF186">
    <property type="entry name" value="INACTIVE METALLOPROTEASE YMFF-RELATED"/>
    <property type="match status" value="1"/>
</dbReference>
<protein>
    <submittedName>
        <fullName evidence="2">Peptidase M16</fullName>
    </submittedName>
</protein>
<dbReference type="Pfam" id="PF05193">
    <property type="entry name" value="Peptidase_M16_C"/>
    <property type="match status" value="1"/>
</dbReference>
<evidence type="ECO:0000313" key="3">
    <source>
        <dbReference type="Proteomes" id="UP000242752"/>
    </source>
</evidence>
<dbReference type="InterPro" id="IPR011249">
    <property type="entry name" value="Metalloenz_LuxS/M16"/>
</dbReference>
<dbReference type="RefSeq" id="WP_103358276.1">
    <property type="nucleotide sequence ID" value="NZ_PPRF01000040.1"/>
</dbReference>
<dbReference type="EMBL" id="PPRF01000040">
    <property type="protein sequence ID" value="PNZ27339.1"/>
    <property type="molecule type" value="Genomic_DNA"/>
</dbReference>
<dbReference type="Gene3D" id="3.30.830.10">
    <property type="entry name" value="Metalloenzyme, LuxS/M16 peptidase-like"/>
    <property type="match status" value="2"/>
</dbReference>
<accession>A0A2K3YP18</accession>
<comment type="caution">
    <text evidence="2">The sequence shown here is derived from an EMBL/GenBank/DDBJ whole genome shotgun (WGS) entry which is preliminary data.</text>
</comment>
<feature type="domain" description="Peptidase M16 C-terminal" evidence="1">
    <location>
        <begin position="179"/>
        <end position="353"/>
    </location>
</feature>
<dbReference type="NCBIfam" id="NF047422">
    <property type="entry name" value="YfmF_fam"/>
    <property type="match status" value="1"/>
</dbReference>
<dbReference type="PANTHER" id="PTHR11851">
    <property type="entry name" value="METALLOPROTEASE"/>
    <property type="match status" value="1"/>
</dbReference>
<evidence type="ECO:0000313" key="2">
    <source>
        <dbReference type="EMBL" id="PNZ27339.1"/>
    </source>
</evidence>
<dbReference type="AlphaFoldDB" id="A0A2K3YP18"/>
<organism evidence="2 3">
    <name type="scientific">Staphylococcus rostri</name>
    <dbReference type="NCBI Taxonomy" id="522262"/>
    <lineage>
        <taxon>Bacteria</taxon>
        <taxon>Bacillati</taxon>
        <taxon>Bacillota</taxon>
        <taxon>Bacilli</taxon>
        <taxon>Bacillales</taxon>
        <taxon>Staphylococcaceae</taxon>
        <taxon>Staphylococcus</taxon>
    </lineage>
</organism>